<protein>
    <submittedName>
        <fullName evidence="4">Chaperonin 10-like protein</fullName>
    </submittedName>
</protein>
<dbReference type="InterPro" id="IPR036291">
    <property type="entry name" value="NAD(P)-bd_dom_sf"/>
</dbReference>
<dbReference type="EMBL" id="MU859393">
    <property type="protein sequence ID" value="KAK3947181.1"/>
    <property type="molecule type" value="Genomic_DNA"/>
</dbReference>
<reference evidence="4" key="1">
    <citation type="journal article" date="2023" name="Mol. Phylogenet. Evol.">
        <title>Genome-scale phylogeny and comparative genomics of the fungal order Sordariales.</title>
        <authorList>
            <person name="Hensen N."/>
            <person name="Bonometti L."/>
            <person name="Westerberg I."/>
            <person name="Brannstrom I.O."/>
            <person name="Guillou S."/>
            <person name="Cros-Aarteil S."/>
            <person name="Calhoun S."/>
            <person name="Haridas S."/>
            <person name="Kuo A."/>
            <person name="Mondo S."/>
            <person name="Pangilinan J."/>
            <person name="Riley R."/>
            <person name="LaButti K."/>
            <person name="Andreopoulos B."/>
            <person name="Lipzen A."/>
            <person name="Chen C."/>
            <person name="Yan M."/>
            <person name="Daum C."/>
            <person name="Ng V."/>
            <person name="Clum A."/>
            <person name="Steindorff A."/>
            <person name="Ohm R.A."/>
            <person name="Martin F."/>
            <person name="Silar P."/>
            <person name="Natvig D.O."/>
            <person name="Lalanne C."/>
            <person name="Gautier V."/>
            <person name="Ament-Velasquez S.L."/>
            <person name="Kruys A."/>
            <person name="Hutchinson M.I."/>
            <person name="Powell A.J."/>
            <person name="Barry K."/>
            <person name="Miller A.N."/>
            <person name="Grigoriev I.V."/>
            <person name="Debuchy R."/>
            <person name="Gladieux P."/>
            <person name="Hiltunen Thoren M."/>
            <person name="Johannesson H."/>
        </authorList>
    </citation>
    <scope>NUCLEOTIDE SEQUENCE</scope>
    <source>
        <strain evidence="4">CBS 626.80</strain>
    </source>
</reference>
<comment type="caution">
    <text evidence="4">The sequence shown here is derived from an EMBL/GenBank/DDBJ whole genome shotgun (WGS) entry which is preliminary data.</text>
</comment>
<sequence length="358" mass="39311">MKEAIVADGPKVQIIDSPIPTPNDDQVLIRVVVSGCNPKDWKIAGLMPDKFPFNQGNQGDDIAGIVEAVGSRVWEFKPGDRVAAFHEMMTPHGSWAEYAVAWQHTTFHIPKEITFEEAAALPLAAMTAAVGLFSRLGLPEPWAKTVSDEERENTPLVIYGASSAVGYYALQLAKRSNIHPLICIAGRAGSERVAPLLDEAKGDVLIDYREGEKAVVEGIKKALNGRPLLHAFDAVSEKGTPEHLAQVLSHPVQKGDKEVRAKATFVLFGKMGVPEYVDQSMTLVGSVHQDEKDFGYVWFRYMARGLQEGWFKAQRTEVMPGGLAGVQEGLERLKDGRASAVKYVYRIKETEGVERGDE</sequence>
<organism evidence="4 5">
    <name type="scientific">Pseudoneurospora amorphoporcata</name>
    <dbReference type="NCBI Taxonomy" id="241081"/>
    <lineage>
        <taxon>Eukaryota</taxon>
        <taxon>Fungi</taxon>
        <taxon>Dikarya</taxon>
        <taxon>Ascomycota</taxon>
        <taxon>Pezizomycotina</taxon>
        <taxon>Sordariomycetes</taxon>
        <taxon>Sordariomycetidae</taxon>
        <taxon>Sordariales</taxon>
        <taxon>Sordariaceae</taxon>
        <taxon>Pseudoneurospora</taxon>
    </lineage>
</organism>
<evidence type="ECO:0000313" key="5">
    <source>
        <dbReference type="Proteomes" id="UP001303222"/>
    </source>
</evidence>
<dbReference type="SMART" id="SM00829">
    <property type="entry name" value="PKS_ER"/>
    <property type="match status" value="1"/>
</dbReference>
<evidence type="ECO:0000256" key="2">
    <source>
        <dbReference type="ARBA" id="ARBA00023002"/>
    </source>
</evidence>
<dbReference type="Gene3D" id="3.90.180.10">
    <property type="entry name" value="Medium-chain alcohol dehydrogenases, catalytic domain"/>
    <property type="match status" value="1"/>
</dbReference>
<feature type="domain" description="Enoyl reductase (ER)" evidence="3">
    <location>
        <begin position="9"/>
        <end position="273"/>
    </location>
</feature>
<dbReference type="InterPro" id="IPR013154">
    <property type="entry name" value="ADH-like_N"/>
</dbReference>
<accession>A0AAN6SBU0</accession>
<dbReference type="InterPro" id="IPR011032">
    <property type="entry name" value="GroES-like_sf"/>
</dbReference>
<keyword evidence="2" id="KW-0560">Oxidoreductase</keyword>
<dbReference type="GO" id="GO:0016651">
    <property type="term" value="F:oxidoreductase activity, acting on NAD(P)H"/>
    <property type="evidence" value="ECO:0007669"/>
    <property type="project" value="InterPro"/>
</dbReference>
<comment type="similarity">
    <text evidence="1">Belongs to the zinc-containing alcohol dehydrogenase family.</text>
</comment>
<name>A0AAN6SBU0_9PEZI</name>
<dbReference type="Pfam" id="PF08240">
    <property type="entry name" value="ADH_N"/>
    <property type="match status" value="1"/>
</dbReference>
<dbReference type="Proteomes" id="UP001303222">
    <property type="component" value="Unassembled WGS sequence"/>
</dbReference>
<dbReference type="SUPFAM" id="SSF50129">
    <property type="entry name" value="GroES-like"/>
    <property type="match status" value="1"/>
</dbReference>
<dbReference type="SUPFAM" id="SSF51735">
    <property type="entry name" value="NAD(P)-binding Rossmann-fold domains"/>
    <property type="match status" value="1"/>
</dbReference>
<evidence type="ECO:0000256" key="1">
    <source>
        <dbReference type="ARBA" id="ARBA00008072"/>
    </source>
</evidence>
<dbReference type="InterPro" id="IPR047122">
    <property type="entry name" value="Trans-enoyl_RdTase-like"/>
</dbReference>
<keyword evidence="5" id="KW-1185">Reference proteome</keyword>
<dbReference type="Gene3D" id="3.40.50.720">
    <property type="entry name" value="NAD(P)-binding Rossmann-like Domain"/>
    <property type="match status" value="1"/>
</dbReference>
<dbReference type="CDD" id="cd08249">
    <property type="entry name" value="enoyl_reductase_like"/>
    <property type="match status" value="1"/>
</dbReference>
<dbReference type="PANTHER" id="PTHR45348">
    <property type="entry name" value="HYPOTHETICAL OXIDOREDUCTASE (EUROFUNG)"/>
    <property type="match status" value="1"/>
</dbReference>
<evidence type="ECO:0000313" key="4">
    <source>
        <dbReference type="EMBL" id="KAK3947181.1"/>
    </source>
</evidence>
<dbReference type="AlphaFoldDB" id="A0AAN6SBU0"/>
<evidence type="ECO:0000259" key="3">
    <source>
        <dbReference type="SMART" id="SM00829"/>
    </source>
</evidence>
<reference evidence="4" key="2">
    <citation type="submission" date="2023-06" db="EMBL/GenBank/DDBJ databases">
        <authorList>
            <consortium name="Lawrence Berkeley National Laboratory"/>
            <person name="Mondo S.J."/>
            <person name="Hensen N."/>
            <person name="Bonometti L."/>
            <person name="Westerberg I."/>
            <person name="Brannstrom I.O."/>
            <person name="Guillou S."/>
            <person name="Cros-Aarteil S."/>
            <person name="Calhoun S."/>
            <person name="Haridas S."/>
            <person name="Kuo A."/>
            <person name="Pangilinan J."/>
            <person name="Riley R."/>
            <person name="Labutti K."/>
            <person name="Andreopoulos B."/>
            <person name="Lipzen A."/>
            <person name="Chen C."/>
            <person name="Yanf M."/>
            <person name="Daum C."/>
            <person name="Ng V."/>
            <person name="Clum A."/>
            <person name="Steindorff A."/>
            <person name="Ohm R."/>
            <person name="Martin F."/>
            <person name="Silar P."/>
            <person name="Natvig D."/>
            <person name="Lalanne C."/>
            <person name="Gautier V."/>
            <person name="Ament-Velasquez S.L."/>
            <person name="Kruys A."/>
            <person name="Hutchinson M.I."/>
            <person name="Powell A.J."/>
            <person name="Barry K."/>
            <person name="Miller A.N."/>
            <person name="Grigoriev I.V."/>
            <person name="Debuchy R."/>
            <person name="Gladieux P."/>
            <person name="Thoren M.H."/>
            <person name="Johannesson H."/>
        </authorList>
    </citation>
    <scope>NUCLEOTIDE SEQUENCE</scope>
    <source>
        <strain evidence="4">CBS 626.80</strain>
    </source>
</reference>
<dbReference type="PANTHER" id="PTHR45348:SF5">
    <property type="entry name" value="OXIDOREDUCTASE, PUTATIVE (AFU_ORTHOLOGUE AFUA_8G01420)-RELATED"/>
    <property type="match status" value="1"/>
</dbReference>
<dbReference type="InterPro" id="IPR020843">
    <property type="entry name" value="ER"/>
</dbReference>
<gene>
    <name evidence="4" type="ORF">QBC32DRAFT_95995</name>
</gene>
<proteinExistence type="inferred from homology"/>